<dbReference type="InterPro" id="IPR048538">
    <property type="entry name" value="Rrn7_cyclin_C"/>
</dbReference>
<reference evidence="12 13" key="1">
    <citation type="journal article" date="2007" name="Science">
        <title>Sea anemone genome reveals ancestral eumetazoan gene repertoire and genomic organization.</title>
        <authorList>
            <person name="Putnam N.H."/>
            <person name="Srivastava M."/>
            <person name="Hellsten U."/>
            <person name="Dirks B."/>
            <person name="Chapman J."/>
            <person name="Salamov A."/>
            <person name="Terry A."/>
            <person name="Shapiro H."/>
            <person name="Lindquist E."/>
            <person name="Kapitonov V.V."/>
            <person name="Jurka J."/>
            <person name="Genikhovich G."/>
            <person name="Grigoriev I.V."/>
            <person name="Lucas S.M."/>
            <person name="Steele R.E."/>
            <person name="Finnerty J.R."/>
            <person name="Technau U."/>
            <person name="Martindale M.Q."/>
            <person name="Rokhsar D.S."/>
        </authorList>
    </citation>
    <scope>NUCLEOTIDE SEQUENCE [LARGE SCALE GENOMIC DNA]</scope>
    <source>
        <strain evidence="13">CH2 X CH6</strain>
    </source>
</reference>
<dbReference type="HOGENOM" id="CLU_348280_0_0_1"/>
<dbReference type="AlphaFoldDB" id="A7RIH9"/>
<dbReference type="Pfam" id="PF20645">
    <property type="entry name" value="Rrn7_cyclin_C"/>
    <property type="match status" value="1"/>
</dbReference>
<evidence type="ECO:0000256" key="5">
    <source>
        <dbReference type="ARBA" id="ARBA00022833"/>
    </source>
</evidence>
<protein>
    <recommendedName>
        <fullName evidence="11">Rrn7/TAF1B C-terminal cyclin domain-containing protein</fullName>
    </recommendedName>
</protein>
<comment type="similarity">
    <text evidence="2">Belongs to the RRN7/TAF1B family.</text>
</comment>
<keyword evidence="8" id="KW-0804">Transcription</keyword>
<feature type="compositionally biased region" description="Acidic residues" evidence="10">
    <location>
        <begin position="262"/>
        <end position="278"/>
    </location>
</feature>
<organism evidence="12 13">
    <name type="scientific">Nematostella vectensis</name>
    <name type="common">Starlet sea anemone</name>
    <dbReference type="NCBI Taxonomy" id="45351"/>
    <lineage>
        <taxon>Eukaryota</taxon>
        <taxon>Metazoa</taxon>
        <taxon>Cnidaria</taxon>
        <taxon>Anthozoa</taxon>
        <taxon>Hexacorallia</taxon>
        <taxon>Actiniaria</taxon>
        <taxon>Edwardsiidae</taxon>
        <taxon>Nematostella</taxon>
    </lineage>
</organism>
<evidence type="ECO:0000256" key="6">
    <source>
        <dbReference type="ARBA" id="ARBA00023015"/>
    </source>
</evidence>
<dbReference type="FunCoup" id="A7RIH9">
    <property type="interactions" value="391"/>
</dbReference>
<evidence type="ECO:0000256" key="7">
    <source>
        <dbReference type="ARBA" id="ARBA00023125"/>
    </source>
</evidence>
<feature type="compositionally biased region" description="Basic and acidic residues" evidence="10">
    <location>
        <begin position="284"/>
        <end position="294"/>
    </location>
</feature>
<proteinExistence type="inferred from homology"/>
<dbReference type="InterPro" id="IPR033599">
    <property type="entry name" value="TAF1B/Rrn7"/>
</dbReference>
<comment type="subcellular location">
    <subcellularLocation>
        <location evidence="1">Nucleus</location>
        <location evidence="1">Nucleolus</location>
    </subcellularLocation>
</comment>
<dbReference type="GO" id="GO:0005668">
    <property type="term" value="C:RNA polymerase transcription factor SL1 complex"/>
    <property type="evidence" value="ECO:0000318"/>
    <property type="project" value="GO_Central"/>
</dbReference>
<evidence type="ECO:0000256" key="10">
    <source>
        <dbReference type="SAM" id="MobiDB-lite"/>
    </source>
</evidence>
<keyword evidence="4" id="KW-0863">Zinc-finger</keyword>
<sequence>MSMQVTVGKEAEGSDDLKVAVFGELGWRFPKRDLQYLQGSSRLLRHAREEMLAEIEFDNNISRAIEKKKKPGRPRLPREKGKPWLMQEAIQFILKAQVKFLVSKGIQPELKDIVGQIWFAYLRKKKLAFFENPPSPSEILKKGRQQKHAREEMLAEIEFDNNISRAIEKKKKPGRPRLPREKGKPWLMQEAIQFILKAQVKFLVSKGIQPELKDIVGQIWFAYLRKKKLAFFENPPSPSEILKKGRQHESKRNKNRKKELSDTESELPELCSEFDEESCYSGDKPTKAEEKTEDLLFSDSDTEDDKSGDENIGSLNSNSRQNKSLCLRTTVAIIYLALLQLNEPTFLSDIIRFQEALSQTTDEAVDTHNTLPLWSDWASCAQACQSKRREAGVPWTDEELRETRDPRTYGTFCKTAAFGSWASRDPEMLEGKAAIPAKKRWIKEGSFPYFGGTRFLPNYMKLSHSDSRALSLNCVPMRQHVLMNARSIARTLNIKSFPQQDLKIYISRYILDLNLPGIIHGFVHRLMQILTPLFSVFGKTLQRNDYELAAMAYILMAVKLCYGLDDKNDNSKRFQEALSQTTDEAVDTHNTLPLWSDWASCAQACQSKRREAGVPWTDEELRETRDPRTYGTFCKTAAFGSWASRDPEMLEGKAAIPAKKRSVRKERWNNCAEIFSNLVATPEAPCTDQHTTTSFPTACRHATDDTNDCFHTTRDRRLSLESTSKLCSERSVSRETDDESCQQFRRYVCYLRPGSFMNTRPSSYDFLLRLLSSRIEARPEDLEKLLVKLESAMFAISQGKELPNYGSRRF</sequence>
<dbReference type="EMBL" id="DS469512">
    <property type="protein sequence ID" value="EDO48811.1"/>
    <property type="molecule type" value="Genomic_DNA"/>
</dbReference>
<keyword evidence="6" id="KW-0805">Transcription regulation</keyword>
<dbReference type="PhylomeDB" id="A7RIH9"/>
<keyword evidence="9" id="KW-0539">Nucleus</keyword>
<evidence type="ECO:0000256" key="1">
    <source>
        <dbReference type="ARBA" id="ARBA00004604"/>
    </source>
</evidence>
<dbReference type="InParanoid" id="A7RIH9"/>
<evidence type="ECO:0000313" key="13">
    <source>
        <dbReference type="Proteomes" id="UP000001593"/>
    </source>
</evidence>
<keyword evidence="3" id="KW-0479">Metal-binding</keyword>
<gene>
    <name evidence="12" type="ORF">NEMVEDRAFT_v1g238533</name>
</gene>
<evidence type="ECO:0000256" key="3">
    <source>
        <dbReference type="ARBA" id="ARBA00022723"/>
    </source>
</evidence>
<dbReference type="OMA" id="DWASCAQ"/>
<dbReference type="PANTHER" id="PTHR31576:SF2">
    <property type="entry name" value="TATA BOX-BINDING PROTEIN-ASSOCIATED FACTOR RNA POLYMERASE I SUBUNIT B"/>
    <property type="match status" value="1"/>
</dbReference>
<dbReference type="GO" id="GO:0042790">
    <property type="term" value="P:nucleolar large rRNA transcription by RNA polymerase I"/>
    <property type="evidence" value="ECO:0000318"/>
    <property type="project" value="GO_Central"/>
</dbReference>
<dbReference type="GO" id="GO:0001164">
    <property type="term" value="F:RNA polymerase I core promoter sequence-specific DNA binding"/>
    <property type="evidence" value="ECO:0000318"/>
    <property type="project" value="GO_Central"/>
</dbReference>
<evidence type="ECO:0000256" key="4">
    <source>
        <dbReference type="ARBA" id="ARBA00022771"/>
    </source>
</evidence>
<dbReference type="eggNOG" id="ENOG502QVGU">
    <property type="taxonomic scope" value="Eukaryota"/>
</dbReference>
<dbReference type="PANTHER" id="PTHR31576">
    <property type="entry name" value="TATA BOX-BINDING PROTEIN-ASSOCIATED FACTOR RNA POLYMERASE I SUBUNIT B"/>
    <property type="match status" value="1"/>
</dbReference>
<feature type="domain" description="Rrn7/TAF1B C-terminal cyclin" evidence="11">
    <location>
        <begin position="482"/>
        <end position="603"/>
    </location>
</feature>
<dbReference type="STRING" id="45351.A7RIH9"/>
<feature type="region of interest" description="Disordered" evidence="10">
    <location>
        <begin position="235"/>
        <end position="315"/>
    </location>
</feature>
<evidence type="ECO:0000313" key="12">
    <source>
        <dbReference type="EMBL" id="EDO48811.1"/>
    </source>
</evidence>
<evidence type="ECO:0000256" key="9">
    <source>
        <dbReference type="ARBA" id="ARBA00023242"/>
    </source>
</evidence>
<evidence type="ECO:0000256" key="2">
    <source>
        <dbReference type="ARBA" id="ARBA00006899"/>
    </source>
</evidence>
<keyword evidence="13" id="KW-1185">Reference proteome</keyword>
<keyword evidence="7" id="KW-0238">DNA-binding</keyword>
<evidence type="ECO:0000259" key="11">
    <source>
        <dbReference type="Pfam" id="PF20645"/>
    </source>
</evidence>
<keyword evidence="5" id="KW-0862">Zinc</keyword>
<accession>A7RIH9</accession>
<dbReference type="Proteomes" id="UP000001593">
    <property type="component" value="Unassembled WGS sequence"/>
</dbReference>
<dbReference type="GO" id="GO:0008270">
    <property type="term" value="F:zinc ion binding"/>
    <property type="evidence" value="ECO:0007669"/>
    <property type="project" value="UniProtKB-KW"/>
</dbReference>
<evidence type="ECO:0000256" key="8">
    <source>
        <dbReference type="ARBA" id="ARBA00023163"/>
    </source>
</evidence>
<name>A7RIH9_NEMVE</name>
<feature type="compositionally biased region" description="Basic and acidic residues" evidence="10">
    <location>
        <begin position="241"/>
        <end position="252"/>
    </location>
</feature>
<dbReference type="GO" id="GO:0070860">
    <property type="term" value="C:RNA polymerase I core factor complex"/>
    <property type="evidence" value="ECO:0000318"/>
    <property type="project" value="GO_Central"/>
</dbReference>